<dbReference type="Pfam" id="PF00890">
    <property type="entry name" value="FAD_binding_2"/>
    <property type="match status" value="1"/>
</dbReference>
<name>A0ABD5QAE2_9EURY</name>
<dbReference type="EMBL" id="JBHSJG010000007">
    <property type="protein sequence ID" value="MFC4986690.1"/>
    <property type="molecule type" value="Genomic_DNA"/>
</dbReference>
<dbReference type="InterPro" id="IPR009158">
    <property type="entry name" value="G3P_DH_GlpB_su"/>
</dbReference>
<keyword evidence="3 5" id="KW-0560">Oxidoreductase</keyword>
<organism evidence="5 6">
    <name type="scientific">Saliphagus infecundisoli</name>
    <dbReference type="NCBI Taxonomy" id="1849069"/>
    <lineage>
        <taxon>Archaea</taxon>
        <taxon>Methanobacteriati</taxon>
        <taxon>Methanobacteriota</taxon>
        <taxon>Stenosarchaea group</taxon>
        <taxon>Halobacteria</taxon>
        <taxon>Halobacteriales</taxon>
        <taxon>Natrialbaceae</taxon>
        <taxon>Saliphagus</taxon>
    </lineage>
</organism>
<evidence type="ECO:0000313" key="5">
    <source>
        <dbReference type="EMBL" id="MFC4986690.1"/>
    </source>
</evidence>
<dbReference type="GO" id="GO:0004368">
    <property type="term" value="F:glycerol-3-phosphate dehydrogenase (quinone) activity"/>
    <property type="evidence" value="ECO:0007669"/>
    <property type="project" value="UniProtKB-EC"/>
</dbReference>
<evidence type="ECO:0000259" key="4">
    <source>
        <dbReference type="Pfam" id="PF00890"/>
    </source>
</evidence>
<gene>
    <name evidence="5" type="primary">glpB</name>
    <name evidence="5" type="ORF">ACFPFO_02635</name>
</gene>
<feature type="domain" description="FAD-dependent oxidoreductase 2 FAD-binding" evidence="4">
    <location>
        <begin position="7"/>
        <end position="407"/>
    </location>
</feature>
<proteinExistence type="predicted"/>
<evidence type="ECO:0000256" key="1">
    <source>
        <dbReference type="ARBA" id="ARBA00022630"/>
    </source>
</evidence>
<protein>
    <submittedName>
        <fullName evidence="5">Glycerol-3-phosphate dehydrogenase subunit GlpB</fullName>
        <ecNumber evidence="5">1.1.5.3</ecNumber>
    </submittedName>
</protein>
<evidence type="ECO:0000313" key="6">
    <source>
        <dbReference type="Proteomes" id="UP001595925"/>
    </source>
</evidence>
<sequence>MAIESEVLVVGGGLAGLTSALAAAREGADVRLVSYKQSSLRHASGLVDLLGYTSDGEGPIVDPYAAMPGLPDDHPYRTVGVETVREAMALFDNVTDYRGDHTDANALVPTHGGTIKPTARYPAGAAAGLASDDRNVLLVGIESMTDFDAPQAAAHLEAAGVPFDVRGETIRFPGDLRADAKVTRYAKLLDANGEVAVRGRTRGARDALAERVNTVHGNEQRVGFPAVLGDQRTDAVRGALEDRIGTDVFEVPMGPPSLPGLRLEEALFEALEESGASVETGNPVVDFDAEGGEIETVYIEKNGALIPNRADQYVLATGGLVGKGIESDRDSVREPVFDCHVAHADDRYEWFDGDAFGDHPFAQFGVETDETLRPLAADGRVEFENLRAAGSVLGGYDFAAEKSGSGVSIATGYVAGNTAATEVR</sequence>
<dbReference type="Proteomes" id="UP001595925">
    <property type="component" value="Unassembled WGS sequence"/>
</dbReference>
<keyword evidence="1" id="KW-0285">Flavoprotein</keyword>
<dbReference type="PANTHER" id="PTHR43400">
    <property type="entry name" value="FUMARATE REDUCTASE"/>
    <property type="match status" value="1"/>
</dbReference>
<evidence type="ECO:0000256" key="3">
    <source>
        <dbReference type="ARBA" id="ARBA00023002"/>
    </source>
</evidence>
<dbReference type="SUPFAM" id="SSF51905">
    <property type="entry name" value="FAD/NAD(P)-binding domain"/>
    <property type="match status" value="1"/>
</dbReference>
<evidence type="ECO:0000256" key="2">
    <source>
        <dbReference type="ARBA" id="ARBA00022643"/>
    </source>
</evidence>
<reference evidence="5 6" key="1">
    <citation type="journal article" date="2019" name="Int. J. Syst. Evol. Microbiol.">
        <title>The Global Catalogue of Microorganisms (GCM) 10K type strain sequencing project: providing services to taxonomists for standard genome sequencing and annotation.</title>
        <authorList>
            <consortium name="The Broad Institute Genomics Platform"/>
            <consortium name="The Broad Institute Genome Sequencing Center for Infectious Disease"/>
            <person name="Wu L."/>
            <person name="Ma J."/>
        </authorList>
    </citation>
    <scope>NUCLEOTIDE SEQUENCE [LARGE SCALE GENOMIC DNA]</scope>
    <source>
        <strain evidence="5 6">CGMCC 1.15824</strain>
    </source>
</reference>
<dbReference type="InterPro" id="IPR003953">
    <property type="entry name" value="FAD-dep_OxRdtase_2_FAD-bd"/>
</dbReference>
<dbReference type="EC" id="1.1.5.3" evidence="5"/>
<comment type="caution">
    <text evidence="5">The sequence shown here is derived from an EMBL/GenBank/DDBJ whole genome shotgun (WGS) entry which is preliminary data.</text>
</comment>
<dbReference type="RefSeq" id="WP_224828937.1">
    <property type="nucleotide sequence ID" value="NZ_JAIVEF010000016.1"/>
</dbReference>
<dbReference type="NCBIfam" id="TIGR03378">
    <property type="entry name" value="glycerol3P_GlpB"/>
    <property type="match status" value="1"/>
</dbReference>
<dbReference type="Gene3D" id="3.50.50.60">
    <property type="entry name" value="FAD/NAD(P)-binding domain"/>
    <property type="match status" value="2"/>
</dbReference>
<keyword evidence="6" id="KW-1185">Reference proteome</keyword>
<accession>A0ABD5QAE2</accession>
<dbReference type="PIRSF" id="PIRSF000141">
    <property type="entry name" value="Anaerobic_G3P_dh"/>
    <property type="match status" value="1"/>
</dbReference>
<keyword evidence="2" id="KW-0288">FMN</keyword>
<dbReference type="InterPro" id="IPR036188">
    <property type="entry name" value="FAD/NAD-bd_sf"/>
</dbReference>
<dbReference type="AlphaFoldDB" id="A0ABD5QAE2"/>
<dbReference type="PANTHER" id="PTHR43400:SF11">
    <property type="entry name" value="ANAEROBIC GLYCEROL-3-PHOSPHATE DEHYDROGENASE SUBUNIT B"/>
    <property type="match status" value="1"/>
</dbReference>
<dbReference type="InterPro" id="IPR050315">
    <property type="entry name" value="FAD-oxidoreductase_2"/>
</dbReference>
<dbReference type="NCBIfam" id="NF003722">
    <property type="entry name" value="PRK05329.1-5"/>
    <property type="match status" value="1"/>
</dbReference>